<dbReference type="PROSITE" id="PS00134">
    <property type="entry name" value="TRYPSIN_HIS"/>
    <property type="match status" value="1"/>
</dbReference>
<dbReference type="GO" id="GO:0035821">
    <property type="term" value="P:modulation of process of another organism"/>
    <property type="evidence" value="ECO:0007669"/>
    <property type="project" value="UniProtKB-ARBA"/>
</dbReference>
<dbReference type="Proteomes" id="UP001178461">
    <property type="component" value="Chromosome 9"/>
</dbReference>
<dbReference type="PROSITE" id="PS00135">
    <property type="entry name" value="TRYPSIN_SER"/>
    <property type="match status" value="1"/>
</dbReference>
<evidence type="ECO:0000256" key="3">
    <source>
        <dbReference type="ARBA" id="ARBA00022525"/>
    </source>
</evidence>
<dbReference type="Pfam" id="PF00089">
    <property type="entry name" value="Trypsin"/>
    <property type="match status" value="1"/>
</dbReference>
<sequence length="629" mass="70941">MAWFSQTCSFILLISSVSSECVSEIYENTYFQGGDISKVYAPNADYCQMVCTYHPKCLLFSYFPGDWVKDIGRFACFLKETDTQALPRIPTKGVISGHSRKQCPGVTACSKEVHEGLDMRGENYNITTEESYDHCQKRCTNENHCHFFTYTTASFHNAHFRNKCYLKYSAKGTPTSIRYLSGVMSGFSLKACQGADTECRMEIFQEEFSGVTVARVLTPDAFVCRTICTYNPVCLFFTFYDSDGDVKHPKFTCQMMKSINGTPESFVERRVKSGFSLLSCRTATPACHVMAHNNLNFLGEQVKADYVKGSKECQQLCTDTVRCQFFTYDSDPALCNREGKCKCYLRMTANGAPNKIVTETGKVSGYSLRLCQVKDRLECVKQSVNMGRIVGGTNSSSGEWPWQVSLHAKLSLQSHLCGGAIISDQWIVTAAHCTEDLLVTDVWRVYAGILKQSEINEDTPFFRVQEIIVHPKYEYSETGYDIALMKLDKPMNFSALQQPICLPSEDRMNTEFTNCWVTGWGYTKERGEIQDTLQKVRIPLISNLECQSRYQEHRITDKMMCAGYREGGRDACKGDSGGPLSCEHQGSWYLVGVTSWGEGCARPGQPGVYTNVTEFVDWIHEKALKKNVQ</sequence>
<keyword evidence="9 14" id="KW-0720">Serine protease</keyword>
<evidence type="ECO:0000256" key="10">
    <source>
        <dbReference type="ARBA" id="ARBA00023084"/>
    </source>
</evidence>
<evidence type="ECO:0000256" key="4">
    <source>
        <dbReference type="ARBA" id="ARBA00022670"/>
    </source>
</evidence>
<dbReference type="CDD" id="cd00190">
    <property type="entry name" value="Tryp_SPc"/>
    <property type="match status" value="1"/>
</dbReference>
<evidence type="ECO:0000256" key="8">
    <source>
        <dbReference type="ARBA" id="ARBA00022801"/>
    </source>
</evidence>
<keyword evidence="6 15" id="KW-0732">Signal</keyword>
<feature type="domain" description="Apple" evidence="17">
    <location>
        <begin position="109"/>
        <end position="192"/>
    </location>
</feature>
<keyword evidence="4 14" id="KW-0645">Protease</keyword>
<dbReference type="InterPro" id="IPR018114">
    <property type="entry name" value="TRYPSIN_HIS"/>
</dbReference>
<comment type="subcellular location">
    <subcellularLocation>
        <location evidence="1">Secreted</location>
    </subcellularLocation>
</comment>
<dbReference type="PROSITE" id="PS00495">
    <property type="entry name" value="APPLE"/>
    <property type="match status" value="1"/>
</dbReference>
<name>A0AA35KTF0_9SAUR</name>
<dbReference type="SUPFAM" id="SSF50494">
    <property type="entry name" value="Trypsin-like serine proteases"/>
    <property type="match status" value="1"/>
</dbReference>
<dbReference type="GO" id="GO:0007596">
    <property type="term" value="P:blood coagulation"/>
    <property type="evidence" value="ECO:0007669"/>
    <property type="project" value="UniProtKB-KW"/>
</dbReference>
<keyword evidence="5" id="KW-0356">Hemostasis</keyword>
<keyword evidence="11" id="KW-0865">Zymogen</keyword>
<feature type="domain" description="Apple" evidence="17">
    <location>
        <begin position="21"/>
        <end position="103"/>
    </location>
</feature>
<evidence type="ECO:0000256" key="15">
    <source>
        <dbReference type="SAM" id="SignalP"/>
    </source>
</evidence>
<evidence type="ECO:0000259" key="17">
    <source>
        <dbReference type="PROSITE" id="PS50948"/>
    </source>
</evidence>
<feature type="domain" description="Peptidase S1" evidence="16">
    <location>
        <begin position="389"/>
        <end position="624"/>
    </location>
</feature>
<dbReference type="GO" id="GO:0006508">
    <property type="term" value="P:proteolysis"/>
    <property type="evidence" value="ECO:0007669"/>
    <property type="project" value="UniProtKB-KW"/>
</dbReference>
<dbReference type="PRINTS" id="PR00722">
    <property type="entry name" value="CHYMOTRYPSIN"/>
</dbReference>
<evidence type="ECO:0000313" key="18">
    <source>
        <dbReference type="EMBL" id="CAI5783990.1"/>
    </source>
</evidence>
<dbReference type="InterPro" id="IPR003609">
    <property type="entry name" value="Pan_app"/>
</dbReference>
<dbReference type="InterPro" id="IPR033116">
    <property type="entry name" value="TRYPSIN_SER"/>
</dbReference>
<dbReference type="PRINTS" id="PR00005">
    <property type="entry name" value="APPLEDOMAIN"/>
</dbReference>
<dbReference type="FunFam" id="2.40.10.10:FF:000003">
    <property type="entry name" value="Transmembrane serine protease 3"/>
    <property type="match status" value="1"/>
</dbReference>
<evidence type="ECO:0000256" key="5">
    <source>
        <dbReference type="ARBA" id="ARBA00022696"/>
    </source>
</evidence>
<evidence type="ECO:0000256" key="14">
    <source>
        <dbReference type="RuleBase" id="RU363034"/>
    </source>
</evidence>
<keyword evidence="19" id="KW-1185">Reference proteome</keyword>
<keyword evidence="7" id="KW-0677">Repeat</keyword>
<dbReference type="CDD" id="cd01100">
    <property type="entry name" value="APPLE_Factor_XI_like"/>
    <property type="match status" value="3"/>
</dbReference>
<dbReference type="EMBL" id="OX395134">
    <property type="protein sequence ID" value="CAI5783990.1"/>
    <property type="molecule type" value="Genomic_DNA"/>
</dbReference>
<dbReference type="PROSITE" id="PS50948">
    <property type="entry name" value="PAN"/>
    <property type="match status" value="3"/>
</dbReference>
<keyword evidence="10" id="KW-0094">Blood coagulation</keyword>
<evidence type="ECO:0000259" key="16">
    <source>
        <dbReference type="PROSITE" id="PS50240"/>
    </source>
</evidence>
<evidence type="ECO:0000256" key="2">
    <source>
        <dbReference type="ARBA" id="ARBA00009228"/>
    </source>
</evidence>
<evidence type="ECO:0000256" key="13">
    <source>
        <dbReference type="ARBA" id="ARBA00023180"/>
    </source>
</evidence>
<reference evidence="18" key="1">
    <citation type="submission" date="2022-12" db="EMBL/GenBank/DDBJ databases">
        <authorList>
            <person name="Alioto T."/>
            <person name="Alioto T."/>
            <person name="Gomez Garrido J."/>
        </authorList>
    </citation>
    <scope>NUCLEOTIDE SEQUENCE</scope>
</reference>
<keyword evidence="8 14" id="KW-0378">Hydrolase</keyword>
<keyword evidence="3" id="KW-0964">Secreted</keyword>
<dbReference type="PROSITE" id="PS50240">
    <property type="entry name" value="TRYPSIN_DOM"/>
    <property type="match status" value="1"/>
</dbReference>
<evidence type="ECO:0000313" key="19">
    <source>
        <dbReference type="Proteomes" id="UP001178461"/>
    </source>
</evidence>
<protein>
    <submittedName>
        <fullName evidence="18">Plasma kallikrein isoform X1</fullName>
    </submittedName>
</protein>
<dbReference type="GO" id="GO:0004252">
    <property type="term" value="F:serine-type endopeptidase activity"/>
    <property type="evidence" value="ECO:0007669"/>
    <property type="project" value="InterPro"/>
</dbReference>
<evidence type="ECO:0000256" key="11">
    <source>
        <dbReference type="ARBA" id="ARBA00023145"/>
    </source>
</evidence>
<dbReference type="Gene3D" id="2.40.10.10">
    <property type="entry name" value="Trypsin-like serine proteases"/>
    <property type="match status" value="1"/>
</dbReference>
<dbReference type="InterPro" id="IPR001314">
    <property type="entry name" value="Peptidase_S1A"/>
</dbReference>
<dbReference type="InterPro" id="IPR000177">
    <property type="entry name" value="Apple"/>
</dbReference>
<dbReference type="Pfam" id="PF00024">
    <property type="entry name" value="PAN_1"/>
    <property type="match status" value="4"/>
</dbReference>
<evidence type="ECO:0000256" key="6">
    <source>
        <dbReference type="ARBA" id="ARBA00022729"/>
    </source>
</evidence>
<organism evidence="18 19">
    <name type="scientific">Podarcis lilfordi</name>
    <name type="common">Lilford's wall lizard</name>
    <dbReference type="NCBI Taxonomy" id="74358"/>
    <lineage>
        <taxon>Eukaryota</taxon>
        <taxon>Metazoa</taxon>
        <taxon>Chordata</taxon>
        <taxon>Craniata</taxon>
        <taxon>Vertebrata</taxon>
        <taxon>Euteleostomi</taxon>
        <taxon>Lepidosauria</taxon>
        <taxon>Squamata</taxon>
        <taxon>Bifurcata</taxon>
        <taxon>Unidentata</taxon>
        <taxon>Episquamata</taxon>
        <taxon>Laterata</taxon>
        <taxon>Lacertibaenia</taxon>
        <taxon>Lacertidae</taxon>
        <taxon>Podarcis</taxon>
    </lineage>
</organism>
<accession>A0AA35KTF0</accession>
<feature type="domain" description="Apple" evidence="17">
    <location>
        <begin position="280"/>
        <end position="371"/>
    </location>
</feature>
<proteinExistence type="inferred from homology"/>
<evidence type="ECO:0000256" key="1">
    <source>
        <dbReference type="ARBA" id="ARBA00004613"/>
    </source>
</evidence>
<keyword evidence="13" id="KW-0325">Glycoprotein</keyword>
<feature type="chain" id="PRO_5041232455" evidence="15">
    <location>
        <begin position="20"/>
        <end position="629"/>
    </location>
</feature>
<evidence type="ECO:0000256" key="9">
    <source>
        <dbReference type="ARBA" id="ARBA00022825"/>
    </source>
</evidence>
<evidence type="ECO:0000256" key="12">
    <source>
        <dbReference type="ARBA" id="ARBA00023157"/>
    </source>
</evidence>
<dbReference type="InterPro" id="IPR009003">
    <property type="entry name" value="Peptidase_S1_PA"/>
</dbReference>
<dbReference type="SMART" id="SM00223">
    <property type="entry name" value="APPLE"/>
    <property type="match status" value="4"/>
</dbReference>
<evidence type="ECO:0000256" key="7">
    <source>
        <dbReference type="ARBA" id="ARBA00022737"/>
    </source>
</evidence>
<keyword evidence="12" id="KW-1015">Disulfide bond</keyword>
<dbReference type="InterPro" id="IPR001254">
    <property type="entry name" value="Trypsin_dom"/>
</dbReference>
<feature type="signal peptide" evidence="15">
    <location>
        <begin position="1"/>
        <end position="19"/>
    </location>
</feature>
<dbReference type="Gene3D" id="3.50.4.10">
    <property type="entry name" value="Hepatocyte Growth Factor"/>
    <property type="match status" value="4"/>
</dbReference>
<dbReference type="AlphaFoldDB" id="A0AA35KTF0"/>
<dbReference type="PANTHER" id="PTHR24252">
    <property type="entry name" value="ACROSIN-RELATED"/>
    <property type="match status" value="1"/>
</dbReference>
<dbReference type="SMART" id="SM00020">
    <property type="entry name" value="Tryp_SPc"/>
    <property type="match status" value="1"/>
</dbReference>
<dbReference type="PANTHER" id="PTHR24252:SF7">
    <property type="entry name" value="HYALIN"/>
    <property type="match status" value="1"/>
</dbReference>
<dbReference type="InterPro" id="IPR043504">
    <property type="entry name" value="Peptidase_S1_PA_chymotrypsin"/>
</dbReference>
<comment type="similarity">
    <text evidence="2">Belongs to the peptidase S1 family. Snake venom subfamily.</text>
</comment>
<dbReference type="GO" id="GO:0005576">
    <property type="term" value="C:extracellular region"/>
    <property type="evidence" value="ECO:0007669"/>
    <property type="project" value="UniProtKB-SubCell"/>
</dbReference>
<gene>
    <name evidence="18" type="ORF">PODLI_1B017301</name>
</gene>